<dbReference type="SUPFAM" id="SSF53706">
    <property type="entry name" value="Formate dehydrogenase/DMSO reductase, domains 1-3"/>
    <property type="match status" value="1"/>
</dbReference>
<keyword evidence="1" id="KW-0560">Oxidoreductase</keyword>
<organism evidence="1 2">
    <name type="scientific">Lactiplantibacillus plantarum subsp. plantarum</name>
    <dbReference type="NCBI Taxonomy" id="337330"/>
    <lineage>
        <taxon>Bacteria</taxon>
        <taxon>Bacillati</taxon>
        <taxon>Bacillota</taxon>
        <taxon>Bacilli</taxon>
        <taxon>Lactobacillales</taxon>
        <taxon>Lactobacillaceae</taxon>
        <taxon>Lactiplantibacillus</taxon>
    </lineage>
</organism>
<sequence length="57" mass="6451">MNLEARVEELKSGQLHFAAEDPDANQNQPKGLFIWRSNLFTSSGKGQEYFMKHLLGA</sequence>
<proteinExistence type="predicted"/>
<dbReference type="AlphaFoldDB" id="A0A2S3U5A2"/>
<dbReference type="Gene3D" id="3.40.50.12770">
    <property type="entry name" value="Nitrate reductase alpha subunit"/>
    <property type="match status" value="1"/>
</dbReference>
<dbReference type="GO" id="GO:0016491">
    <property type="term" value="F:oxidoreductase activity"/>
    <property type="evidence" value="ECO:0007669"/>
    <property type="project" value="UniProtKB-KW"/>
</dbReference>
<gene>
    <name evidence="1" type="ORF">S101258_01815</name>
</gene>
<reference evidence="1 2" key="1">
    <citation type="submission" date="2017-06" db="EMBL/GenBank/DDBJ databases">
        <title>Genome sequence of Lactobacillus plantarum subsp. plantarum strain SRCM101258.</title>
        <authorList>
            <person name="Cho S.H."/>
        </authorList>
    </citation>
    <scope>NUCLEOTIDE SEQUENCE [LARGE SCALE GENOMIC DNA]</scope>
    <source>
        <strain evidence="1 2">SRCM101258</strain>
    </source>
</reference>
<protein>
    <submittedName>
        <fullName evidence="1">Nitrate reductase</fullName>
        <ecNumber evidence="1">1.7.99.4</ecNumber>
    </submittedName>
</protein>
<dbReference type="EC" id="1.7.99.4" evidence="1"/>
<accession>A0A2S3U5A2</accession>
<comment type="caution">
    <text evidence="1">The sequence shown here is derived from an EMBL/GenBank/DDBJ whole genome shotgun (WGS) entry which is preliminary data.</text>
</comment>
<dbReference type="Proteomes" id="UP000236990">
    <property type="component" value="Unassembled WGS sequence"/>
</dbReference>
<evidence type="ECO:0000313" key="1">
    <source>
        <dbReference type="EMBL" id="POD84047.1"/>
    </source>
</evidence>
<evidence type="ECO:0000313" key="2">
    <source>
        <dbReference type="Proteomes" id="UP000236990"/>
    </source>
</evidence>
<name>A0A2S3U5A2_LACPN</name>
<dbReference type="EMBL" id="NKCZ01000105">
    <property type="protein sequence ID" value="POD84047.1"/>
    <property type="molecule type" value="Genomic_DNA"/>
</dbReference>